<dbReference type="Proteomes" id="UP000816034">
    <property type="component" value="Unassembled WGS sequence"/>
</dbReference>
<dbReference type="Pfam" id="PF01612">
    <property type="entry name" value="DNA_pol_A_exo1"/>
    <property type="match status" value="1"/>
</dbReference>
<evidence type="ECO:0000259" key="2">
    <source>
        <dbReference type="Pfam" id="PF01612"/>
    </source>
</evidence>
<name>A0AA88GZD7_NAELO</name>
<dbReference type="RefSeq" id="XP_044553889.1">
    <property type="nucleotide sequence ID" value="XM_044689361.1"/>
</dbReference>
<dbReference type="InterPro" id="IPR012337">
    <property type="entry name" value="RNaseH-like_sf"/>
</dbReference>
<keyword evidence="4" id="KW-1185">Reference proteome</keyword>
<feature type="domain" description="3'-5' exonuclease" evidence="2">
    <location>
        <begin position="292"/>
        <end position="462"/>
    </location>
</feature>
<dbReference type="GO" id="GO:0006139">
    <property type="term" value="P:nucleobase-containing compound metabolic process"/>
    <property type="evidence" value="ECO:0007669"/>
    <property type="project" value="InterPro"/>
</dbReference>
<comment type="caution">
    <text evidence="3">The sequence shown here is derived from an EMBL/GenBank/DDBJ whole genome shotgun (WGS) entry which is preliminary data.</text>
</comment>
<dbReference type="Gene3D" id="3.30.420.10">
    <property type="entry name" value="Ribonuclease H-like superfamily/Ribonuclease H"/>
    <property type="match status" value="1"/>
</dbReference>
<evidence type="ECO:0000313" key="3">
    <source>
        <dbReference type="EMBL" id="KAG2391995.1"/>
    </source>
</evidence>
<gene>
    <name evidence="3" type="ORF">C9374_013480</name>
</gene>
<evidence type="ECO:0000313" key="4">
    <source>
        <dbReference type="Proteomes" id="UP000816034"/>
    </source>
</evidence>
<sequence length="523" mass="60563">MKRKFVEKSKASSAQFKPFRNDDESPKAKKIKTYGIKSFHTKINRLIDTLDGDDETQLIIFINNCVKYLGEDTRDLETGECTICLDMDIIQDKLSALIPRLSNLLTKDFIRTHSEILFGAVIEQTDDNRSILKCKTRLPTFFLQHEKTKEISNNSKLESYMNELIVTNLLSYIGMINLYTGKACRSIGQAISCMNFFKKSKSEFTKHVHKLLQEDYSSKFIVETNDEGKIISVWNKKVHDVIIDENNVPMTSMQNGDLLNHFNHVSYSDCLCITCHLRDLDEKLWQLFMDKEHKIVPFIIDTEWNGNDKNDMGCRVLQIATSKVCMVILVDFDEKPPEFLTNFLFDNSFKKIGFGLCTDMVKLNNWLIRHDITPLDTNFRTDIHETTNGFIEGDPFSMGLHKLTLFCGHSSRSSVFNSNLKYPDYKWSAQDLLPWTPKGNKRLEYAALDVLTGYHLFESISSPLNHLFSLKLKMEHWSQDQARSQRVFNSLTTYLKSARASSWYRSYSTLKHGIRIALHKNIR</sequence>
<dbReference type="InterPro" id="IPR036397">
    <property type="entry name" value="RNaseH_sf"/>
</dbReference>
<proteinExistence type="predicted"/>
<protein>
    <recommendedName>
        <fullName evidence="2">3'-5' exonuclease domain-containing protein</fullName>
    </recommendedName>
</protein>
<dbReference type="GO" id="GO:0003676">
    <property type="term" value="F:nucleic acid binding"/>
    <property type="evidence" value="ECO:0007669"/>
    <property type="project" value="InterPro"/>
</dbReference>
<reference evidence="3 4" key="1">
    <citation type="journal article" date="2018" name="BMC Genomics">
        <title>The genome of Naegleria lovaniensis, the basis for a comparative approach to unravel pathogenicity factors of the human pathogenic amoeba N. fowleri.</title>
        <authorList>
            <person name="Liechti N."/>
            <person name="Schurch N."/>
            <person name="Bruggmann R."/>
            <person name="Wittwer M."/>
        </authorList>
    </citation>
    <scope>NUCLEOTIDE SEQUENCE [LARGE SCALE GENOMIC DNA]</scope>
    <source>
        <strain evidence="3 4">ATCC 30569</strain>
    </source>
</reference>
<dbReference type="GO" id="GO:0008408">
    <property type="term" value="F:3'-5' exonuclease activity"/>
    <property type="evidence" value="ECO:0007669"/>
    <property type="project" value="InterPro"/>
</dbReference>
<accession>A0AA88GZD7</accession>
<feature type="region of interest" description="Disordered" evidence="1">
    <location>
        <begin position="1"/>
        <end position="26"/>
    </location>
</feature>
<dbReference type="GeneID" id="68105933"/>
<evidence type="ECO:0000256" key="1">
    <source>
        <dbReference type="SAM" id="MobiDB-lite"/>
    </source>
</evidence>
<feature type="compositionally biased region" description="Basic and acidic residues" evidence="1">
    <location>
        <begin position="1"/>
        <end position="10"/>
    </location>
</feature>
<organism evidence="3 4">
    <name type="scientific">Naegleria lovaniensis</name>
    <name type="common">Amoeba</name>
    <dbReference type="NCBI Taxonomy" id="51637"/>
    <lineage>
        <taxon>Eukaryota</taxon>
        <taxon>Discoba</taxon>
        <taxon>Heterolobosea</taxon>
        <taxon>Tetramitia</taxon>
        <taxon>Eutetramitia</taxon>
        <taxon>Vahlkampfiidae</taxon>
        <taxon>Naegleria</taxon>
    </lineage>
</organism>
<dbReference type="InterPro" id="IPR002562">
    <property type="entry name" value="3'-5'_exonuclease_dom"/>
</dbReference>
<dbReference type="SUPFAM" id="SSF53098">
    <property type="entry name" value="Ribonuclease H-like"/>
    <property type="match status" value="1"/>
</dbReference>
<dbReference type="EMBL" id="PYSW02000006">
    <property type="protein sequence ID" value="KAG2391995.1"/>
    <property type="molecule type" value="Genomic_DNA"/>
</dbReference>
<dbReference type="AlphaFoldDB" id="A0AA88GZD7"/>